<dbReference type="Gene3D" id="3.40.50.2000">
    <property type="entry name" value="Glycogen Phosphorylase B"/>
    <property type="match status" value="3"/>
</dbReference>
<dbReference type="GO" id="GO:0008194">
    <property type="term" value="F:UDP-glycosyltransferase activity"/>
    <property type="evidence" value="ECO:0007669"/>
    <property type="project" value="InterPro"/>
</dbReference>
<feature type="region of interest" description="Disordered" evidence="2">
    <location>
        <begin position="702"/>
        <end position="756"/>
    </location>
</feature>
<feature type="compositionally biased region" description="Basic and acidic residues" evidence="2">
    <location>
        <begin position="565"/>
        <end position="577"/>
    </location>
</feature>
<gene>
    <name evidence="4" type="ORF">B0T22DRAFT_532627</name>
</gene>
<feature type="region of interest" description="Disordered" evidence="2">
    <location>
        <begin position="976"/>
        <end position="1068"/>
    </location>
</feature>
<feature type="region of interest" description="Disordered" evidence="2">
    <location>
        <begin position="507"/>
        <end position="621"/>
    </location>
</feature>
<dbReference type="Pfam" id="PF06722">
    <property type="entry name" value="EryCIII-like_C"/>
    <property type="match status" value="1"/>
</dbReference>
<feature type="region of interest" description="Disordered" evidence="2">
    <location>
        <begin position="1080"/>
        <end position="1132"/>
    </location>
</feature>
<feature type="compositionally biased region" description="Acidic residues" evidence="2">
    <location>
        <begin position="1093"/>
        <end position="1102"/>
    </location>
</feature>
<comment type="caution">
    <text evidence="4">The sequence shown here is derived from an EMBL/GenBank/DDBJ whole genome shotgun (WGS) entry which is preliminary data.</text>
</comment>
<protein>
    <recommendedName>
        <fullName evidence="3">Erythromycin biosynthesis protein CIII-like C-terminal domain-containing protein</fullName>
    </recommendedName>
</protein>
<dbReference type="CDD" id="cd03784">
    <property type="entry name" value="GT1_Gtf-like"/>
    <property type="match status" value="1"/>
</dbReference>
<evidence type="ECO:0000256" key="1">
    <source>
        <dbReference type="ARBA" id="ARBA00022679"/>
    </source>
</evidence>
<dbReference type="PANTHER" id="PTHR21015">
    <property type="entry name" value="UDP-N-ACETYLGLUCOSAMINE--N-ACETYLMURAMYL-(PENTAPEPTIDE) PYROPHOSPHORYL-UNDECAPRENOL N-ACETYLGLUCOSAMINE TRANSFERASE 1"/>
    <property type="match status" value="1"/>
</dbReference>
<evidence type="ECO:0000256" key="2">
    <source>
        <dbReference type="SAM" id="MobiDB-lite"/>
    </source>
</evidence>
<keyword evidence="5" id="KW-1185">Reference proteome</keyword>
<dbReference type="AlphaFoldDB" id="A0AAE1CGD6"/>
<dbReference type="GO" id="GO:0016758">
    <property type="term" value="F:hexosyltransferase activity"/>
    <property type="evidence" value="ECO:0007669"/>
    <property type="project" value="UniProtKB-ARBA"/>
</dbReference>
<feature type="domain" description="Erythromycin biosynthesis protein CIII-like C-terminal" evidence="3">
    <location>
        <begin position="349"/>
        <end position="453"/>
    </location>
</feature>
<keyword evidence="1" id="KW-0808">Transferase</keyword>
<feature type="compositionally biased region" description="Basic and acidic residues" evidence="2">
    <location>
        <begin position="531"/>
        <end position="555"/>
    </location>
</feature>
<name>A0AAE1CGD6_9PEZI</name>
<accession>A0AAE1CGD6</accession>
<dbReference type="EMBL" id="JAULSO010000001">
    <property type="protein sequence ID" value="KAK3693355.1"/>
    <property type="molecule type" value="Genomic_DNA"/>
</dbReference>
<reference evidence="4" key="1">
    <citation type="journal article" date="2023" name="Mol. Phylogenet. Evol.">
        <title>Genome-scale phylogeny and comparative genomics of the fungal order Sordariales.</title>
        <authorList>
            <person name="Hensen N."/>
            <person name="Bonometti L."/>
            <person name="Westerberg I."/>
            <person name="Brannstrom I.O."/>
            <person name="Guillou S."/>
            <person name="Cros-Aarteil S."/>
            <person name="Calhoun S."/>
            <person name="Haridas S."/>
            <person name="Kuo A."/>
            <person name="Mondo S."/>
            <person name="Pangilinan J."/>
            <person name="Riley R."/>
            <person name="LaButti K."/>
            <person name="Andreopoulos B."/>
            <person name="Lipzen A."/>
            <person name="Chen C."/>
            <person name="Yan M."/>
            <person name="Daum C."/>
            <person name="Ng V."/>
            <person name="Clum A."/>
            <person name="Steindorff A."/>
            <person name="Ohm R.A."/>
            <person name="Martin F."/>
            <person name="Silar P."/>
            <person name="Natvig D.O."/>
            <person name="Lalanne C."/>
            <person name="Gautier V."/>
            <person name="Ament-Velasquez S.L."/>
            <person name="Kruys A."/>
            <person name="Hutchinson M.I."/>
            <person name="Powell A.J."/>
            <person name="Barry K."/>
            <person name="Miller A.N."/>
            <person name="Grigoriev I.V."/>
            <person name="Debuchy R."/>
            <person name="Gladieux P."/>
            <person name="Hiltunen Thoren M."/>
            <person name="Johannesson H."/>
        </authorList>
    </citation>
    <scope>NUCLEOTIDE SEQUENCE</scope>
    <source>
        <strain evidence="4">CBS 314.62</strain>
    </source>
</reference>
<feature type="region of interest" description="Disordered" evidence="2">
    <location>
        <begin position="930"/>
        <end position="963"/>
    </location>
</feature>
<evidence type="ECO:0000259" key="3">
    <source>
        <dbReference type="Pfam" id="PF06722"/>
    </source>
</evidence>
<dbReference type="Proteomes" id="UP001270362">
    <property type="component" value="Unassembled WGS sequence"/>
</dbReference>
<feature type="compositionally biased region" description="Pro residues" evidence="2">
    <location>
        <begin position="579"/>
        <end position="593"/>
    </location>
</feature>
<reference evidence="4" key="2">
    <citation type="submission" date="2023-06" db="EMBL/GenBank/DDBJ databases">
        <authorList>
            <consortium name="Lawrence Berkeley National Laboratory"/>
            <person name="Haridas S."/>
            <person name="Hensen N."/>
            <person name="Bonometti L."/>
            <person name="Westerberg I."/>
            <person name="Brannstrom I.O."/>
            <person name="Guillou S."/>
            <person name="Cros-Aarteil S."/>
            <person name="Calhoun S."/>
            <person name="Kuo A."/>
            <person name="Mondo S."/>
            <person name="Pangilinan J."/>
            <person name="Riley R."/>
            <person name="Labutti K."/>
            <person name="Andreopoulos B."/>
            <person name="Lipzen A."/>
            <person name="Chen C."/>
            <person name="Yanf M."/>
            <person name="Daum C."/>
            <person name="Ng V."/>
            <person name="Clum A."/>
            <person name="Steindorff A."/>
            <person name="Ohm R."/>
            <person name="Martin F."/>
            <person name="Silar P."/>
            <person name="Natvig D."/>
            <person name="Lalanne C."/>
            <person name="Gautier V."/>
            <person name="Ament-Velasquez S.L."/>
            <person name="Kruys A."/>
            <person name="Hutchinson M.I."/>
            <person name="Powell A.J."/>
            <person name="Barry K."/>
            <person name="Miller A.N."/>
            <person name="Grigoriev I.V."/>
            <person name="Debuchy R."/>
            <person name="Gladieux P."/>
            <person name="Thoren M.H."/>
            <person name="Johannesson H."/>
        </authorList>
    </citation>
    <scope>NUCLEOTIDE SEQUENCE</scope>
    <source>
        <strain evidence="4">CBS 314.62</strain>
    </source>
</reference>
<evidence type="ECO:0000313" key="5">
    <source>
        <dbReference type="Proteomes" id="UP001270362"/>
    </source>
</evidence>
<evidence type="ECO:0000313" key="4">
    <source>
        <dbReference type="EMBL" id="KAK3693355.1"/>
    </source>
</evidence>
<feature type="compositionally biased region" description="Polar residues" evidence="2">
    <location>
        <begin position="1080"/>
        <end position="1090"/>
    </location>
</feature>
<feature type="compositionally biased region" description="Low complexity" evidence="2">
    <location>
        <begin position="1055"/>
        <end position="1068"/>
    </location>
</feature>
<proteinExistence type="predicted"/>
<sequence>MNLVTIQLNVNRRPVLLFASHPITGHITPTLRVASALASRGWEAWFLGPTTYRSRITDAGVHFTPLLGAADLNDLHYYSVTNPPTPDYWSLTWQQRNTVDFQLTWIDVIPAEWESLKHALGMLRRLSPRRQVIVVAEAMFFGILPLFYDAPLPDGVQKPKTVALSIMLPFIYSADIPPFFADAVISPSGALTESPEDAKERYRRAWVDWEQNTAGLKARMDAKLLEAGATQQVGGPFLSGANYLPHKAILQLGLPGFFLPRSDWPAHLKVVGVLPPAKPPGETWSDLPAWWNDVLHNDTESRQKRVIVVAQGTIEIDPNDLIIPTLRAMAGRGDVIVVAILGRRGAALPVDFALPANGRVTDYLNYDAILPHAHAWVHNGGYGAVQSGLSHGTPMVVAGEGQDKVDNARQVEWSGAGVNLGGPMPRVEQMRRAIETVLDDEGFKERFERLVGERNGLDCFDLVEKELSGLEPDNLSSAALLELIILYKDTCQKTLSSHLNRVGSAMEGTSSQAIDPESGILLTKPPPPLLDRGRTRARDVRLHGAKSEDHYEVAIKPKPVQRRHSMSDSTDKREHRAPTPHPPGLSPPPPHTPIPRSRRVTSRRSNNCSAGTPPSNMRQPIYLLNSRPQEWLGGEPEPRDLSLLKSGICFGDWRITHIRILVWGPFLALGYRIAAEKPLIFEEGVEDELVELARRGINRPNPIYQEDLDLHDEQPVPPLDRQPTPPLDGQPEPPLYDDAGLVGNHFDDAPSSHDGGVSDILSQIRSVGEKESSPTTGSMDSILSVGICRVEFKMTSRINSHDRTNYSGKIRLRLTYNRGLARDPDLRVFDPPVKYTCRWHPWHLIIARNCFVDVTEDNVPWLTYFGSEIFDLAMIKLCDTHVCEDKSCKKWDPRTRNEVGHKASWKCEDNKYPWHICAIGHWEHEIDDLGMDLEDGAPPENRDSSGSSAAHGPPPPLPGIHAVDTSHDAAIETYRSAGENDHRMETEPATSTDENNPAAHQPPSPPLLPGTADTSGHAAVETHFTTEENNDETDAESAASTDDSITGVPPTDPESSLAASADPPAAASVAVVAAAAVGSCSNPTAHNSPSVGDETEANDEDPPASKRGKHNKRNNKKREQKKAKKLMASQQN</sequence>
<organism evidence="4 5">
    <name type="scientific">Podospora appendiculata</name>
    <dbReference type="NCBI Taxonomy" id="314037"/>
    <lineage>
        <taxon>Eukaryota</taxon>
        <taxon>Fungi</taxon>
        <taxon>Dikarya</taxon>
        <taxon>Ascomycota</taxon>
        <taxon>Pezizomycotina</taxon>
        <taxon>Sordariomycetes</taxon>
        <taxon>Sordariomycetidae</taxon>
        <taxon>Sordariales</taxon>
        <taxon>Podosporaceae</taxon>
        <taxon>Podospora</taxon>
    </lineage>
</organism>
<dbReference type="SUPFAM" id="SSF53756">
    <property type="entry name" value="UDP-Glycosyltransferase/glycogen phosphorylase"/>
    <property type="match status" value="1"/>
</dbReference>
<dbReference type="PANTHER" id="PTHR21015:SF22">
    <property type="entry name" value="GLYCOSYLTRANSFERASE"/>
    <property type="match status" value="1"/>
</dbReference>
<feature type="compositionally biased region" description="Polar residues" evidence="2">
    <location>
        <begin position="606"/>
        <end position="618"/>
    </location>
</feature>
<feature type="compositionally biased region" description="Basic residues" evidence="2">
    <location>
        <begin position="1106"/>
        <end position="1125"/>
    </location>
</feature>
<feature type="compositionally biased region" description="Pro residues" evidence="2">
    <location>
        <begin position="715"/>
        <end position="734"/>
    </location>
</feature>
<dbReference type="InterPro" id="IPR010610">
    <property type="entry name" value="EryCIII-like_C"/>
</dbReference>
<dbReference type="InterPro" id="IPR002213">
    <property type="entry name" value="UDP_glucos_trans"/>
</dbReference>